<dbReference type="AlphaFoldDB" id="A0A165LSG0"/>
<evidence type="ECO:0000256" key="2">
    <source>
        <dbReference type="SAM" id="Phobius"/>
    </source>
</evidence>
<proteinExistence type="predicted"/>
<reference evidence="3 4" key="1">
    <citation type="journal article" date="2016" name="Mol. Biol. Evol.">
        <title>Comparative Genomics of Early-Diverging Mushroom-Forming Fungi Provides Insights into the Origins of Lignocellulose Decay Capabilities.</title>
        <authorList>
            <person name="Nagy L.G."/>
            <person name="Riley R."/>
            <person name="Tritt A."/>
            <person name="Adam C."/>
            <person name="Daum C."/>
            <person name="Floudas D."/>
            <person name="Sun H."/>
            <person name="Yadav J.S."/>
            <person name="Pangilinan J."/>
            <person name="Larsson K.H."/>
            <person name="Matsuura K."/>
            <person name="Barry K."/>
            <person name="Labutti K."/>
            <person name="Kuo R."/>
            <person name="Ohm R.A."/>
            <person name="Bhattacharya S.S."/>
            <person name="Shirouzu T."/>
            <person name="Yoshinaga Y."/>
            <person name="Martin F.M."/>
            <person name="Grigoriev I.V."/>
            <person name="Hibbett D.S."/>
        </authorList>
    </citation>
    <scope>NUCLEOTIDE SEQUENCE [LARGE SCALE GENOMIC DNA]</scope>
    <source>
        <strain evidence="3 4">HHB12029</strain>
    </source>
</reference>
<organism evidence="3 4">
    <name type="scientific">Exidia glandulosa HHB12029</name>
    <dbReference type="NCBI Taxonomy" id="1314781"/>
    <lineage>
        <taxon>Eukaryota</taxon>
        <taxon>Fungi</taxon>
        <taxon>Dikarya</taxon>
        <taxon>Basidiomycota</taxon>
        <taxon>Agaricomycotina</taxon>
        <taxon>Agaricomycetes</taxon>
        <taxon>Auriculariales</taxon>
        <taxon>Exidiaceae</taxon>
        <taxon>Exidia</taxon>
    </lineage>
</organism>
<name>A0A165LSG0_EXIGL</name>
<keyword evidence="2" id="KW-1133">Transmembrane helix</keyword>
<gene>
    <name evidence="3" type="ORF">EXIGLDRAFT_832346</name>
</gene>
<protein>
    <submittedName>
        <fullName evidence="3">Uncharacterized protein</fullName>
    </submittedName>
</protein>
<feature type="region of interest" description="Disordered" evidence="1">
    <location>
        <begin position="414"/>
        <end position="443"/>
    </location>
</feature>
<sequence length="443" mass="46231">MSQVQTYGPKSVGWTSPKYITTRYDVHTQADASRNCPSSTDEVILLTSQSSEQGVVGFSFQGTSVTVYGSVLGTSLVGYATYLDSEQYQLHSFPTTGCDGVLVTYNGLAPGVTHTLRVSIVYPRPIGGQASRLAIYNATVNLASTQPESSTSTASTPIVVPTPLPPVQSSSPIPSSSPSTSPTPPSLPSSSSAPSPQQPPNSQPSSSSSVQLPSGVSEGSSKPPQLSPHGAAPPASHSRTGVLIGGVAAALGVALIFILVFVYYFRRRRNRRLRNALPGEELLRPYDIPPSPPMISGAAAATIKHPELAVTITPAGRSAHTVGAAGAVSSFPQDVKYQALNLKPPSNISSPSEMFSPDSVYSTSTSSASTPRHRDDVEAPLLPANPADAAALEHAVRRAGFSVQSVVASLSRLSTSQYAPTPITEPDEAPPLYDSERRIGSGR</sequence>
<accession>A0A165LSG0</accession>
<keyword evidence="2" id="KW-0472">Membrane</keyword>
<dbReference type="EMBL" id="KV425921">
    <property type="protein sequence ID" value="KZV98261.1"/>
    <property type="molecule type" value="Genomic_DNA"/>
</dbReference>
<feature type="compositionally biased region" description="Low complexity" evidence="1">
    <location>
        <begin position="203"/>
        <end position="217"/>
    </location>
</feature>
<feature type="region of interest" description="Disordered" evidence="1">
    <location>
        <begin position="347"/>
        <end position="376"/>
    </location>
</feature>
<feature type="transmembrane region" description="Helical" evidence="2">
    <location>
        <begin position="242"/>
        <end position="265"/>
    </location>
</feature>
<feature type="region of interest" description="Disordered" evidence="1">
    <location>
        <begin position="147"/>
        <end position="237"/>
    </location>
</feature>
<evidence type="ECO:0000313" key="4">
    <source>
        <dbReference type="Proteomes" id="UP000077266"/>
    </source>
</evidence>
<feature type="compositionally biased region" description="Low complexity" evidence="1">
    <location>
        <begin position="167"/>
        <end position="180"/>
    </location>
</feature>
<feature type="compositionally biased region" description="Basic and acidic residues" evidence="1">
    <location>
        <begin position="434"/>
        <end position="443"/>
    </location>
</feature>
<keyword evidence="2" id="KW-0812">Transmembrane</keyword>
<evidence type="ECO:0000313" key="3">
    <source>
        <dbReference type="EMBL" id="KZV98261.1"/>
    </source>
</evidence>
<dbReference type="InParanoid" id="A0A165LSG0"/>
<keyword evidence="4" id="KW-1185">Reference proteome</keyword>
<feature type="compositionally biased region" description="Low complexity" evidence="1">
    <location>
        <begin position="356"/>
        <end position="370"/>
    </location>
</feature>
<dbReference type="Proteomes" id="UP000077266">
    <property type="component" value="Unassembled WGS sequence"/>
</dbReference>
<evidence type="ECO:0000256" key="1">
    <source>
        <dbReference type="SAM" id="MobiDB-lite"/>
    </source>
</evidence>